<keyword evidence="5 10" id="KW-0349">Heme</keyword>
<protein>
    <recommendedName>
        <fullName evidence="4 10">Nitric oxide synthase oxygenase</fullName>
        <ecNumber evidence="3 10">1.14.14.47</ecNumber>
    </recommendedName>
</protein>
<reference evidence="12 13" key="1">
    <citation type="submission" date="2016-10" db="EMBL/GenBank/DDBJ databases">
        <authorList>
            <person name="de Groot N.N."/>
        </authorList>
    </citation>
    <scope>NUCLEOTIDE SEQUENCE [LARGE SCALE GENOMIC DNA]</scope>
    <source>
        <strain evidence="12 13">IBRC-M10015</strain>
    </source>
</reference>
<evidence type="ECO:0000313" key="12">
    <source>
        <dbReference type="EMBL" id="SDK10415.1"/>
    </source>
</evidence>
<dbReference type="InterPro" id="IPR044943">
    <property type="entry name" value="NOS_dom_1"/>
</dbReference>
<evidence type="ECO:0000259" key="11">
    <source>
        <dbReference type="Pfam" id="PF02898"/>
    </source>
</evidence>
<organism evidence="12 13">
    <name type="scientific">Halovenus aranensis</name>
    <dbReference type="NCBI Taxonomy" id="890420"/>
    <lineage>
        <taxon>Archaea</taxon>
        <taxon>Methanobacteriati</taxon>
        <taxon>Methanobacteriota</taxon>
        <taxon>Stenosarchaea group</taxon>
        <taxon>Halobacteria</taxon>
        <taxon>Halobacteriales</taxon>
        <taxon>Haloarculaceae</taxon>
        <taxon>Halovenus</taxon>
    </lineage>
</organism>
<evidence type="ECO:0000256" key="3">
    <source>
        <dbReference type="ARBA" id="ARBA00012735"/>
    </source>
</evidence>
<evidence type="ECO:0000256" key="2">
    <source>
        <dbReference type="ARBA" id="ARBA00005411"/>
    </source>
</evidence>
<name>A0A1G8Z7M3_9EURY</name>
<dbReference type="STRING" id="890420.SAMN05216226_11830"/>
<dbReference type="AlphaFoldDB" id="A0A1G8Z7M3"/>
<dbReference type="PANTHER" id="PTHR43410:SF1">
    <property type="entry name" value="NITRIC OXIDE SYNTHASE"/>
    <property type="match status" value="1"/>
</dbReference>
<dbReference type="InterPro" id="IPR050607">
    <property type="entry name" value="NOS"/>
</dbReference>
<dbReference type="InterPro" id="IPR004030">
    <property type="entry name" value="NOS_N"/>
</dbReference>
<dbReference type="OrthoDB" id="234138at2157"/>
<dbReference type="Gene3D" id="3.90.440.10">
    <property type="entry name" value="Nitric Oxide Synthase,Heme Domain,Chain A domain 2"/>
    <property type="match status" value="1"/>
</dbReference>
<comment type="catalytic activity">
    <reaction evidence="9">
        <text>3 reduced [flavodoxin] + 2 L-arginine + 4 O2 = 3 oxidized [flavodoxin] + 2 L-citrulline + 2 nitric oxide + 4 H2O + 5 H(+)</text>
        <dbReference type="Rhea" id="RHEA:52324"/>
        <dbReference type="Rhea" id="RHEA-COMP:10622"/>
        <dbReference type="Rhea" id="RHEA-COMP:10623"/>
        <dbReference type="ChEBI" id="CHEBI:15377"/>
        <dbReference type="ChEBI" id="CHEBI:15378"/>
        <dbReference type="ChEBI" id="CHEBI:15379"/>
        <dbReference type="ChEBI" id="CHEBI:16480"/>
        <dbReference type="ChEBI" id="CHEBI:32682"/>
        <dbReference type="ChEBI" id="CHEBI:57618"/>
        <dbReference type="ChEBI" id="CHEBI:57743"/>
        <dbReference type="ChEBI" id="CHEBI:58210"/>
        <dbReference type="EC" id="1.14.14.47"/>
    </reaction>
</comment>
<feature type="domain" description="Nitric oxide synthase (NOS)" evidence="11">
    <location>
        <begin position="14"/>
        <end position="366"/>
    </location>
</feature>
<dbReference type="PANTHER" id="PTHR43410">
    <property type="entry name" value="NITRIC OXIDE SYNTHASE OXYGENASE"/>
    <property type="match status" value="1"/>
</dbReference>
<evidence type="ECO:0000256" key="4">
    <source>
        <dbReference type="ARBA" id="ARBA00018859"/>
    </source>
</evidence>
<evidence type="ECO:0000256" key="1">
    <source>
        <dbReference type="ARBA" id="ARBA00001971"/>
    </source>
</evidence>
<comment type="function">
    <text evidence="10">Catalyzes the production of nitric oxide.</text>
</comment>
<dbReference type="Gene3D" id="3.90.340.10">
    <property type="entry name" value="Nitric Oxide Synthase, Chain A, domain 1"/>
    <property type="match status" value="1"/>
</dbReference>
<dbReference type="SUPFAM" id="SSF56512">
    <property type="entry name" value="Nitric oxide (NO) synthase oxygenase domain"/>
    <property type="match status" value="1"/>
</dbReference>
<evidence type="ECO:0000256" key="5">
    <source>
        <dbReference type="ARBA" id="ARBA00022617"/>
    </source>
</evidence>
<evidence type="ECO:0000256" key="6">
    <source>
        <dbReference type="ARBA" id="ARBA00022723"/>
    </source>
</evidence>
<dbReference type="EC" id="1.14.14.47" evidence="3 10"/>
<dbReference type="EMBL" id="FNFC01000018">
    <property type="protein sequence ID" value="SDK10415.1"/>
    <property type="molecule type" value="Genomic_DNA"/>
</dbReference>
<keyword evidence="6 10" id="KW-0479">Metal-binding</keyword>
<proteinExistence type="inferred from homology"/>
<dbReference type="GO" id="GO:0004517">
    <property type="term" value="F:nitric-oxide synthase activity"/>
    <property type="evidence" value="ECO:0007669"/>
    <property type="project" value="InterPro"/>
</dbReference>
<gene>
    <name evidence="12" type="ORF">SAMN05216226_11830</name>
</gene>
<comment type="similarity">
    <text evidence="2 10">Belongs to the NOS family. Bacterial NOS oxygenase subfamily.</text>
</comment>
<dbReference type="Proteomes" id="UP000198856">
    <property type="component" value="Unassembled WGS sequence"/>
</dbReference>
<dbReference type="InterPro" id="IPR017142">
    <property type="entry name" value="Nitric_oxide_synthase_Oase-su"/>
</dbReference>
<dbReference type="InterPro" id="IPR044944">
    <property type="entry name" value="NOS_dom_3"/>
</dbReference>
<accession>A0A1G8Z7M3</accession>
<evidence type="ECO:0000256" key="7">
    <source>
        <dbReference type="ARBA" id="ARBA00023002"/>
    </source>
</evidence>
<dbReference type="GO" id="GO:0046872">
    <property type="term" value="F:metal ion binding"/>
    <property type="evidence" value="ECO:0007669"/>
    <property type="project" value="UniProtKB-KW"/>
</dbReference>
<dbReference type="InterPro" id="IPR044940">
    <property type="entry name" value="NOS_dom_2"/>
</dbReference>
<evidence type="ECO:0000256" key="8">
    <source>
        <dbReference type="ARBA" id="ARBA00023004"/>
    </source>
</evidence>
<keyword evidence="13" id="KW-1185">Reference proteome</keyword>
<sequence>MHSPASTYGPRDRYEAAENFLRQCYKELGREGDVESRLKEVWTSIGRQNHYVHTTAELEHGAKMAWRNSNRCIGRYFWDSLHVLDRRGIDTAQGVYNALIEHIDFATNDGNIRPTISVFPPAVRGNQQVRIWNHQLLRYAGYETENGVIGDPNSVALTDYCRSRGWSSQRTDFDILPLVIQVGDKTPELFEIPDDVVMEVPLSHPNYQWFSDLGLQWYAVPIISDMRLEIGGLQYPAAPFNGWYMGTEIGSRNFGDVDRYDMLPTVADQLGLDTSTDRTLWKDEALAVLNQAVLHSFEKQGVRIVDHHNAAEQFKRFEQEEREAGRKVTGERSWLLPPNASSTVHIFENTYENEIRTPNFFYREDPPPLQ</sequence>
<comment type="cofactor">
    <cofactor evidence="1 10">
        <name>heme</name>
        <dbReference type="ChEBI" id="CHEBI:30413"/>
    </cofactor>
</comment>
<evidence type="ECO:0000256" key="9">
    <source>
        <dbReference type="ARBA" id="ARBA00048713"/>
    </source>
</evidence>
<dbReference type="Gene3D" id="3.90.1230.10">
    <property type="entry name" value="Nitric Oxide Synthase, Chain A, domain 3"/>
    <property type="match status" value="1"/>
</dbReference>
<dbReference type="InterPro" id="IPR036119">
    <property type="entry name" value="NOS_N_sf"/>
</dbReference>
<keyword evidence="7 10" id="KW-0560">Oxidoreductase</keyword>
<evidence type="ECO:0000256" key="10">
    <source>
        <dbReference type="PIRNR" id="PIRNR037219"/>
    </source>
</evidence>
<comment type="miscellaneous">
    <text evidence="10">This protein is similar to the oxygenase domain of eukaryotic nitric oxide synthases but lacks the reductase domain which, in eukaryotes, is responsible for transfer of electrons to the ferric heme during nitric oxide synthesis.</text>
</comment>
<dbReference type="Pfam" id="PF02898">
    <property type="entry name" value="NO_synthase"/>
    <property type="match status" value="1"/>
</dbReference>
<dbReference type="GO" id="GO:0020037">
    <property type="term" value="F:heme binding"/>
    <property type="evidence" value="ECO:0007669"/>
    <property type="project" value="InterPro"/>
</dbReference>
<keyword evidence="8 10" id="KW-0408">Iron</keyword>
<dbReference type="PIRSF" id="PIRSF037219">
    <property type="entry name" value="NOS_oxygenase"/>
    <property type="match status" value="1"/>
</dbReference>
<dbReference type="GO" id="GO:0006809">
    <property type="term" value="P:nitric oxide biosynthetic process"/>
    <property type="evidence" value="ECO:0007669"/>
    <property type="project" value="InterPro"/>
</dbReference>
<dbReference type="RefSeq" id="WP_092704536.1">
    <property type="nucleotide sequence ID" value="NZ_FNFC01000018.1"/>
</dbReference>
<evidence type="ECO:0000313" key="13">
    <source>
        <dbReference type="Proteomes" id="UP000198856"/>
    </source>
</evidence>
<comment type="subunit">
    <text evidence="10">Homodimer.</text>
</comment>